<organism evidence="1 2">
    <name type="scientific">Streptomyces canus</name>
    <dbReference type="NCBI Taxonomy" id="58343"/>
    <lineage>
        <taxon>Bacteria</taxon>
        <taxon>Bacillati</taxon>
        <taxon>Actinomycetota</taxon>
        <taxon>Actinomycetes</taxon>
        <taxon>Kitasatosporales</taxon>
        <taxon>Streptomycetaceae</taxon>
        <taxon>Streptomyces</taxon>
        <taxon>Streptomyces aurantiacus group</taxon>
    </lineage>
</organism>
<reference evidence="1 2" key="1">
    <citation type="submission" date="2015-10" db="EMBL/GenBank/DDBJ databases">
        <title>Draft genome sequence of Streptomyces canus DSM 40017, type strain for the species Streptomyces canus.</title>
        <authorList>
            <person name="Ruckert C."/>
            <person name="Winkler A."/>
            <person name="Kalinowski J."/>
            <person name="Kampfer P."/>
            <person name="Glaeser S."/>
        </authorList>
    </citation>
    <scope>NUCLEOTIDE SEQUENCE [LARGE SCALE GENOMIC DNA]</scope>
    <source>
        <strain evidence="1 2">DSM 40017</strain>
    </source>
</reference>
<dbReference type="EMBL" id="LMWU01000074">
    <property type="protein sequence ID" value="KUN57284.1"/>
    <property type="molecule type" value="Genomic_DNA"/>
</dbReference>
<evidence type="ECO:0000313" key="1">
    <source>
        <dbReference type="EMBL" id="KUN57284.1"/>
    </source>
</evidence>
<proteinExistence type="predicted"/>
<gene>
    <name evidence="1" type="ORF">AQJ46_47895</name>
</gene>
<dbReference type="AlphaFoldDB" id="A0A101RKN7"/>
<dbReference type="RefSeq" id="WP_059211656.1">
    <property type="nucleotide sequence ID" value="NZ_KQ948684.1"/>
</dbReference>
<sequence>MPSTTSAPRRELSADEVTVTTDKGGRPVVLLPDDIVAALNTSSRTDFRDYGIEGSESRHYAADSWEAHTVQTIYSAVTASPGVEERDKRGIECGYFYGAVIAHRHWNHETRWWADYDGQRHEMPITGLITRQRHPGHPEHMSVYFGGS</sequence>
<evidence type="ECO:0000313" key="2">
    <source>
        <dbReference type="Proteomes" id="UP000053669"/>
    </source>
</evidence>
<dbReference type="Proteomes" id="UP000053669">
    <property type="component" value="Unassembled WGS sequence"/>
</dbReference>
<name>A0A101RKN7_9ACTN</name>
<protein>
    <submittedName>
        <fullName evidence="1">Uncharacterized protein</fullName>
    </submittedName>
</protein>
<dbReference type="STRING" id="58343.AQJ46_47895"/>
<accession>A0A101RKN7</accession>
<comment type="caution">
    <text evidence="1">The sequence shown here is derived from an EMBL/GenBank/DDBJ whole genome shotgun (WGS) entry which is preliminary data.</text>
</comment>